<name>A0A0A9HG39_ARUDO</name>
<reference evidence="1" key="2">
    <citation type="journal article" date="2015" name="Data Brief">
        <title>Shoot transcriptome of the giant reed, Arundo donax.</title>
        <authorList>
            <person name="Barrero R.A."/>
            <person name="Guerrero F.D."/>
            <person name="Moolhuijzen P."/>
            <person name="Goolsby J.A."/>
            <person name="Tidwell J."/>
            <person name="Bellgard S.E."/>
            <person name="Bellgard M.I."/>
        </authorList>
    </citation>
    <scope>NUCLEOTIDE SEQUENCE</scope>
    <source>
        <tissue evidence="1">Shoot tissue taken approximately 20 cm above the soil surface</tissue>
    </source>
</reference>
<dbReference type="AlphaFoldDB" id="A0A0A9HG39"/>
<accession>A0A0A9HG39</accession>
<organism evidence="1">
    <name type="scientific">Arundo donax</name>
    <name type="common">Giant reed</name>
    <name type="synonym">Donax arundinaceus</name>
    <dbReference type="NCBI Taxonomy" id="35708"/>
    <lineage>
        <taxon>Eukaryota</taxon>
        <taxon>Viridiplantae</taxon>
        <taxon>Streptophyta</taxon>
        <taxon>Embryophyta</taxon>
        <taxon>Tracheophyta</taxon>
        <taxon>Spermatophyta</taxon>
        <taxon>Magnoliopsida</taxon>
        <taxon>Liliopsida</taxon>
        <taxon>Poales</taxon>
        <taxon>Poaceae</taxon>
        <taxon>PACMAD clade</taxon>
        <taxon>Arundinoideae</taxon>
        <taxon>Arundineae</taxon>
        <taxon>Arundo</taxon>
    </lineage>
</organism>
<reference evidence="1" key="1">
    <citation type="submission" date="2014-09" db="EMBL/GenBank/DDBJ databases">
        <authorList>
            <person name="Magalhaes I.L.F."/>
            <person name="Oliveira U."/>
            <person name="Santos F.R."/>
            <person name="Vidigal T.H.D.A."/>
            <person name="Brescovit A.D."/>
            <person name="Santos A.J."/>
        </authorList>
    </citation>
    <scope>NUCLEOTIDE SEQUENCE</scope>
    <source>
        <tissue evidence="1">Shoot tissue taken approximately 20 cm above the soil surface</tissue>
    </source>
</reference>
<sequence length="46" mass="5439">MRCDFSTTKHEEEVSLDEQVVPQKDMFQYMASMLQKDCDINEDVSH</sequence>
<dbReference type="EMBL" id="GBRH01163112">
    <property type="protein sequence ID" value="JAE34784.1"/>
    <property type="molecule type" value="Transcribed_RNA"/>
</dbReference>
<evidence type="ECO:0000313" key="1">
    <source>
        <dbReference type="EMBL" id="JAE34784.1"/>
    </source>
</evidence>
<proteinExistence type="predicted"/>
<protein>
    <submittedName>
        <fullName evidence="1">Uncharacterized protein</fullName>
    </submittedName>
</protein>